<proteinExistence type="predicted"/>
<reference evidence="2" key="1">
    <citation type="submission" date="2016-12" db="EMBL/GenBank/DDBJ databases">
        <title>Draft Genome Sequences od Carboxydothermus pertinax and islandicus, Hydrogenogenic Carboxydotrophic Bacteria.</title>
        <authorList>
            <person name="Fukuyama Y."/>
            <person name="Ohmae K."/>
            <person name="Yoneda Y."/>
            <person name="Yoshida T."/>
            <person name="Sako Y."/>
        </authorList>
    </citation>
    <scope>NUCLEOTIDE SEQUENCE [LARGE SCALE GENOMIC DNA]</scope>
    <source>
        <strain evidence="2">Ug1</strain>
    </source>
</reference>
<comment type="caution">
    <text evidence="1">The sequence shown here is derived from an EMBL/GenBank/DDBJ whole genome shotgun (WGS) entry which is preliminary data.</text>
</comment>
<accession>A0A1L8CUV0</accession>
<name>A0A1L8CUV0_9THEO</name>
<dbReference type="RefSeq" id="WP_268761778.1">
    <property type="nucleotide sequence ID" value="NZ_BDJK01000018.1"/>
</dbReference>
<keyword evidence="2" id="KW-1185">Reference proteome</keyword>
<sequence>MESSHKPAEINLHQKNRFFARSWVDKNETGVKEEKEDNNA</sequence>
<evidence type="ECO:0000313" key="2">
    <source>
        <dbReference type="Proteomes" id="UP000187485"/>
    </source>
</evidence>
<dbReference type="AlphaFoldDB" id="A0A1L8CUV0"/>
<organism evidence="1 2">
    <name type="scientific">Carboxydothermus pertinax</name>
    <dbReference type="NCBI Taxonomy" id="870242"/>
    <lineage>
        <taxon>Bacteria</taxon>
        <taxon>Bacillati</taxon>
        <taxon>Bacillota</taxon>
        <taxon>Clostridia</taxon>
        <taxon>Thermoanaerobacterales</taxon>
        <taxon>Thermoanaerobacteraceae</taxon>
        <taxon>Carboxydothermus</taxon>
    </lineage>
</organism>
<dbReference type="Proteomes" id="UP000187485">
    <property type="component" value="Unassembled WGS sequence"/>
</dbReference>
<dbReference type="STRING" id="870242.cpu_12160"/>
<evidence type="ECO:0000313" key="1">
    <source>
        <dbReference type="EMBL" id="GAV22706.1"/>
    </source>
</evidence>
<gene>
    <name evidence="1" type="ORF">cpu_12160</name>
</gene>
<protein>
    <submittedName>
        <fullName evidence="1">Uncharacterized protein</fullName>
    </submittedName>
</protein>
<dbReference type="EMBL" id="BDJK01000018">
    <property type="protein sequence ID" value="GAV22706.1"/>
    <property type="molecule type" value="Genomic_DNA"/>
</dbReference>